<comment type="cofactor">
    <cofactor evidence="2">
        <name>[2Fe-2S] cluster</name>
        <dbReference type="ChEBI" id="CHEBI:190135"/>
    </cofactor>
</comment>
<name>A0ABP6PXH7_9ACTN</name>
<accession>A0ABP6PXH7</accession>
<organism evidence="3 4">
    <name type="scientific">Actinocorallia longicatena</name>
    <dbReference type="NCBI Taxonomy" id="111803"/>
    <lineage>
        <taxon>Bacteria</taxon>
        <taxon>Bacillati</taxon>
        <taxon>Actinomycetota</taxon>
        <taxon>Actinomycetes</taxon>
        <taxon>Streptosporangiales</taxon>
        <taxon>Thermomonosporaceae</taxon>
        <taxon>Actinocorallia</taxon>
    </lineage>
</organism>
<dbReference type="Pfam" id="PF02082">
    <property type="entry name" value="Rrf2"/>
    <property type="match status" value="1"/>
</dbReference>
<comment type="caution">
    <text evidence="3">The sequence shown here is derived from an EMBL/GenBank/DDBJ whole genome shotgun (WGS) entry which is preliminary data.</text>
</comment>
<sequence length="150" mass="15927">MRLTRFTDLALRVAMRLAVLDGTQEQPTARQVAADVAAPFTHVAKVVSRLRHAGVVEARRGRGGGLALAPGAGEISVGWLVRELEGIGDVVGCEEEPACPLRGECRLRGELRKAQEAFYATLDPVTIGDLVEGPQGPVLVRLLVGRPGEA</sequence>
<dbReference type="EMBL" id="BAAAUV010000001">
    <property type="protein sequence ID" value="GAA3194101.1"/>
    <property type="molecule type" value="Genomic_DNA"/>
</dbReference>
<dbReference type="RefSeq" id="WP_344821375.1">
    <property type="nucleotide sequence ID" value="NZ_BAAAUV010000001.1"/>
</dbReference>
<dbReference type="InterPro" id="IPR036388">
    <property type="entry name" value="WH-like_DNA-bd_sf"/>
</dbReference>
<dbReference type="Proteomes" id="UP001501237">
    <property type="component" value="Unassembled WGS sequence"/>
</dbReference>
<dbReference type="PROSITE" id="PS51197">
    <property type="entry name" value="HTH_RRF2_2"/>
    <property type="match status" value="1"/>
</dbReference>
<evidence type="ECO:0000256" key="2">
    <source>
        <dbReference type="ARBA" id="ARBA00034078"/>
    </source>
</evidence>
<dbReference type="InterPro" id="IPR036390">
    <property type="entry name" value="WH_DNA-bd_sf"/>
</dbReference>
<dbReference type="PANTHER" id="PTHR33221:SF4">
    <property type="entry name" value="HTH-TYPE TRANSCRIPTIONAL REPRESSOR NSRR"/>
    <property type="match status" value="1"/>
</dbReference>
<reference evidence="4" key="1">
    <citation type="journal article" date="2019" name="Int. J. Syst. Evol. Microbiol.">
        <title>The Global Catalogue of Microorganisms (GCM) 10K type strain sequencing project: providing services to taxonomists for standard genome sequencing and annotation.</title>
        <authorList>
            <consortium name="The Broad Institute Genomics Platform"/>
            <consortium name="The Broad Institute Genome Sequencing Center for Infectious Disease"/>
            <person name="Wu L."/>
            <person name="Ma J."/>
        </authorList>
    </citation>
    <scope>NUCLEOTIDE SEQUENCE [LARGE SCALE GENOMIC DNA]</scope>
    <source>
        <strain evidence="4">JCM 9377</strain>
    </source>
</reference>
<proteinExistence type="predicted"/>
<gene>
    <name evidence="3" type="primary">nsrR</name>
    <name evidence="3" type="ORF">GCM10010468_03740</name>
</gene>
<dbReference type="SUPFAM" id="SSF46785">
    <property type="entry name" value="Winged helix' DNA-binding domain"/>
    <property type="match status" value="1"/>
</dbReference>
<evidence type="ECO:0000256" key="1">
    <source>
        <dbReference type="ARBA" id="ARBA00023125"/>
    </source>
</evidence>
<dbReference type="NCBIfam" id="TIGR00738">
    <property type="entry name" value="rrf2_super"/>
    <property type="match status" value="1"/>
</dbReference>
<dbReference type="InterPro" id="IPR000944">
    <property type="entry name" value="Tscrpt_reg_Rrf2"/>
</dbReference>
<protein>
    <submittedName>
        <fullName evidence="3">Nitric oxide-sensing transcriptional repressor NsrR</fullName>
    </submittedName>
</protein>
<evidence type="ECO:0000313" key="3">
    <source>
        <dbReference type="EMBL" id="GAA3194101.1"/>
    </source>
</evidence>
<evidence type="ECO:0000313" key="4">
    <source>
        <dbReference type="Proteomes" id="UP001501237"/>
    </source>
</evidence>
<keyword evidence="1" id="KW-0238">DNA-binding</keyword>
<keyword evidence="4" id="KW-1185">Reference proteome</keyword>
<dbReference type="PANTHER" id="PTHR33221">
    <property type="entry name" value="WINGED HELIX-TURN-HELIX TRANSCRIPTIONAL REGULATOR, RRF2 FAMILY"/>
    <property type="match status" value="1"/>
</dbReference>
<dbReference type="Gene3D" id="1.10.10.10">
    <property type="entry name" value="Winged helix-like DNA-binding domain superfamily/Winged helix DNA-binding domain"/>
    <property type="match status" value="1"/>
</dbReference>